<dbReference type="EMBL" id="JAPHNI010000109">
    <property type="protein sequence ID" value="KAJ8116077.1"/>
    <property type="molecule type" value="Genomic_DNA"/>
</dbReference>
<name>A0ACC2ILL2_9PLEO</name>
<dbReference type="Proteomes" id="UP001153331">
    <property type="component" value="Unassembled WGS sequence"/>
</dbReference>
<reference evidence="1" key="1">
    <citation type="submission" date="2022-11" db="EMBL/GenBank/DDBJ databases">
        <title>Genome Sequence of Boeremia exigua.</title>
        <authorList>
            <person name="Buettner E."/>
        </authorList>
    </citation>
    <scope>NUCLEOTIDE SEQUENCE</scope>
    <source>
        <strain evidence="1">CU02</strain>
    </source>
</reference>
<sequence length="584" mass="63549">MPRSGPRGDIPRPRGGIPCYAYLAQEEAQPVKMSLIFKYNESPVQASLFLQSYLPVHGVELPQIITLQYDGDNVTHGVLGPAKLPLPQARLDYLTRKRHPRIQTLTLTLNKPCHVWHLPTPCTPLTAQRGHEPLFESMCGLAKATTLCIAFDYCSLQKDACRFFRQLYERPQELPPCLDRNFPDRFTRADWSVFDTRGKPPPAVHSNAATPEPELLPPYATAGSKRARPVSSGSTPTTPPSKRALPLPCPEYVPTSPTEPATPKAPYPLAVATPDPSSPTASVLNRNGALEKAVRAVLPGILEALLPSLVALPQPSLLASPEPAGSQPPSVPKLSSLGTHFGTWVTQQIATQVQSIHDQTIVNVESLYEDAAENAAAEIRDQVEESATDIRTTKEDALDELKCAADLQRQAFEEHANDYVNDCWNTLADNAAKVVDDATLQLGNLKAQKSEINQEMGRLGRKLDMLAREIRYLEHSQRALEPPVIDQRRQRQALSVSTRSTSTFQRPSGATLQKGSGVGVQNSVIVAAKTTCKAAKMPTATAAAGLAMLYWSAREGHHCSKHVEAPFPATACLTAKGFDASSPD</sequence>
<proteinExistence type="predicted"/>
<keyword evidence="2" id="KW-1185">Reference proteome</keyword>
<accession>A0ACC2ILL2</accession>
<organism evidence="1 2">
    <name type="scientific">Boeremia exigua</name>
    <dbReference type="NCBI Taxonomy" id="749465"/>
    <lineage>
        <taxon>Eukaryota</taxon>
        <taxon>Fungi</taxon>
        <taxon>Dikarya</taxon>
        <taxon>Ascomycota</taxon>
        <taxon>Pezizomycotina</taxon>
        <taxon>Dothideomycetes</taxon>
        <taxon>Pleosporomycetidae</taxon>
        <taxon>Pleosporales</taxon>
        <taxon>Pleosporineae</taxon>
        <taxon>Didymellaceae</taxon>
        <taxon>Boeremia</taxon>
    </lineage>
</organism>
<gene>
    <name evidence="1" type="ORF">OPT61_g2421</name>
</gene>
<evidence type="ECO:0000313" key="2">
    <source>
        <dbReference type="Proteomes" id="UP001153331"/>
    </source>
</evidence>
<protein>
    <submittedName>
        <fullName evidence="1">Uncharacterized protein</fullName>
    </submittedName>
</protein>
<comment type="caution">
    <text evidence="1">The sequence shown here is derived from an EMBL/GenBank/DDBJ whole genome shotgun (WGS) entry which is preliminary data.</text>
</comment>
<evidence type="ECO:0000313" key="1">
    <source>
        <dbReference type="EMBL" id="KAJ8116077.1"/>
    </source>
</evidence>